<reference evidence="3" key="1">
    <citation type="submission" date="2017-09" db="EMBL/GenBank/DDBJ databases">
        <title>Depth-based differentiation of microbial function through sediment-hosted aquifers and enrichment of novel symbionts in the deep terrestrial subsurface.</title>
        <authorList>
            <person name="Probst A.J."/>
            <person name="Ladd B."/>
            <person name="Jarett J.K."/>
            <person name="Geller-Mcgrath D.E."/>
            <person name="Sieber C.M.K."/>
            <person name="Emerson J.B."/>
            <person name="Anantharaman K."/>
            <person name="Thomas B.C."/>
            <person name="Malmstrom R."/>
            <person name="Stieglmeier M."/>
            <person name="Klingl A."/>
            <person name="Woyke T."/>
            <person name="Ryan C.M."/>
            <person name="Banfield J.F."/>
        </authorList>
    </citation>
    <scope>NUCLEOTIDE SEQUENCE [LARGE SCALE GENOMIC DNA]</scope>
</reference>
<dbReference type="PANTHER" id="PTHR30313">
    <property type="entry name" value="DNA PRIMASE"/>
    <property type="match status" value="1"/>
</dbReference>
<dbReference type="CDD" id="cd03364">
    <property type="entry name" value="TOPRIM_DnaG_primases"/>
    <property type="match status" value="1"/>
</dbReference>
<organism evidence="2 3">
    <name type="scientific">Candidatus Roizmanbacteria bacterium CG17_big_fil_post_rev_8_21_14_2_50_39_7</name>
    <dbReference type="NCBI Taxonomy" id="1974858"/>
    <lineage>
        <taxon>Bacteria</taxon>
        <taxon>Candidatus Roizmaniibacteriota</taxon>
    </lineage>
</organism>
<feature type="domain" description="Toprim" evidence="1">
    <location>
        <begin position="75"/>
        <end position="118"/>
    </location>
</feature>
<dbReference type="EMBL" id="PFEV01000061">
    <property type="protein sequence ID" value="PIV71138.1"/>
    <property type="molecule type" value="Genomic_DNA"/>
</dbReference>
<dbReference type="InterPro" id="IPR034151">
    <property type="entry name" value="TOPRIM_DnaG_bac"/>
</dbReference>
<dbReference type="InterPro" id="IPR013264">
    <property type="entry name" value="DNAG_N"/>
</dbReference>
<dbReference type="Proteomes" id="UP000228762">
    <property type="component" value="Unassembled WGS sequence"/>
</dbReference>
<comment type="caution">
    <text evidence="2">The sequence shown here is derived from an EMBL/GenBank/DDBJ whole genome shotgun (WGS) entry which is preliminary data.</text>
</comment>
<dbReference type="SUPFAM" id="SSF56731">
    <property type="entry name" value="DNA primase core"/>
    <property type="match status" value="1"/>
</dbReference>
<dbReference type="InterPro" id="IPR037068">
    <property type="entry name" value="DNA_primase_core_N_sf"/>
</dbReference>
<dbReference type="Gene3D" id="3.90.980.10">
    <property type="entry name" value="DNA primase, catalytic core, N-terminal domain"/>
    <property type="match status" value="1"/>
</dbReference>
<evidence type="ECO:0000313" key="2">
    <source>
        <dbReference type="EMBL" id="PIV71138.1"/>
    </source>
</evidence>
<evidence type="ECO:0000313" key="3">
    <source>
        <dbReference type="Proteomes" id="UP000228762"/>
    </source>
</evidence>
<dbReference type="AlphaFoldDB" id="A0A2M7EKP9"/>
<accession>A0A2M7EKP9</accession>
<dbReference type="Gene3D" id="3.40.1360.10">
    <property type="match status" value="1"/>
</dbReference>
<dbReference type="InterPro" id="IPR050219">
    <property type="entry name" value="DnaG_primase"/>
</dbReference>
<dbReference type="GO" id="GO:0006269">
    <property type="term" value="P:DNA replication, synthesis of primer"/>
    <property type="evidence" value="ECO:0007669"/>
    <property type="project" value="TreeGrafter"/>
</dbReference>
<dbReference type="GO" id="GO:0005737">
    <property type="term" value="C:cytoplasm"/>
    <property type="evidence" value="ECO:0007669"/>
    <property type="project" value="TreeGrafter"/>
</dbReference>
<proteinExistence type="predicted"/>
<gene>
    <name evidence="2" type="ORF">COW57_01250</name>
</gene>
<feature type="non-terminal residue" evidence="2">
    <location>
        <position position="1"/>
    </location>
</feature>
<dbReference type="PROSITE" id="PS50880">
    <property type="entry name" value="TOPRIM"/>
    <property type="match status" value="1"/>
</dbReference>
<sequence>LCIQKQQGSSVYDRFRGRLMFPLKDHRGNAVGFSGRILSGENEAKYVNTPETMLYHKRTMLFGLNITKESVKKENSIIIVEGEFDMITPFQHGISAIAAVKGSALTVEQLQLIKRYAN</sequence>
<evidence type="ECO:0000259" key="1">
    <source>
        <dbReference type="PROSITE" id="PS50880"/>
    </source>
</evidence>
<dbReference type="PANTHER" id="PTHR30313:SF2">
    <property type="entry name" value="DNA PRIMASE"/>
    <property type="match status" value="1"/>
</dbReference>
<name>A0A2M7EKP9_9BACT</name>
<dbReference type="Pfam" id="PF08275">
    <property type="entry name" value="DNAG_N"/>
    <property type="match status" value="1"/>
</dbReference>
<protein>
    <submittedName>
        <fullName evidence="2">DNA primase</fullName>
    </submittedName>
</protein>
<dbReference type="InterPro" id="IPR006171">
    <property type="entry name" value="TOPRIM_dom"/>
</dbReference>
<feature type="non-terminal residue" evidence="2">
    <location>
        <position position="118"/>
    </location>
</feature>